<dbReference type="AlphaFoldDB" id="A0A1B7MMI4"/>
<sequence length="125" mass="14334">MGSKLNCDPEGNHIRADISPLHKVKFQFQLCQPFKSVFAEDFDKAIQNSEGLQAKFSETADQRNMIIVSDKNVKLIRFTSNIFEQRVYYLLSVLTRHSLPLPETAHSQTRGLPLRYRKPRGGAEK</sequence>
<feature type="region of interest" description="Disordered" evidence="1">
    <location>
        <begin position="103"/>
        <end position="125"/>
    </location>
</feature>
<dbReference type="Proteomes" id="UP000092154">
    <property type="component" value="Unassembled WGS sequence"/>
</dbReference>
<proteinExistence type="predicted"/>
<protein>
    <submittedName>
        <fullName evidence="2">Uncharacterized protein</fullName>
    </submittedName>
</protein>
<accession>A0A1B7MMI4</accession>
<organism evidence="2 3">
    <name type="scientific">Rhizopogon vinicolor AM-OR11-026</name>
    <dbReference type="NCBI Taxonomy" id="1314800"/>
    <lineage>
        <taxon>Eukaryota</taxon>
        <taxon>Fungi</taxon>
        <taxon>Dikarya</taxon>
        <taxon>Basidiomycota</taxon>
        <taxon>Agaricomycotina</taxon>
        <taxon>Agaricomycetes</taxon>
        <taxon>Agaricomycetidae</taxon>
        <taxon>Boletales</taxon>
        <taxon>Suillineae</taxon>
        <taxon>Rhizopogonaceae</taxon>
        <taxon>Rhizopogon</taxon>
    </lineage>
</organism>
<evidence type="ECO:0000256" key="1">
    <source>
        <dbReference type="SAM" id="MobiDB-lite"/>
    </source>
</evidence>
<dbReference type="OrthoDB" id="3177772at2759"/>
<reference evidence="2 3" key="1">
    <citation type="submission" date="2016-06" db="EMBL/GenBank/DDBJ databases">
        <title>Comparative genomics of the ectomycorrhizal sister species Rhizopogon vinicolor and Rhizopogon vesiculosus (Basidiomycota: Boletales) reveals a divergence of the mating type B locus.</title>
        <authorList>
            <consortium name="DOE Joint Genome Institute"/>
            <person name="Mujic A.B."/>
            <person name="Kuo A."/>
            <person name="Tritt A."/>
            <person name="Lipzen A."/>
            <person name="Chen C."/>
            <person name="Johnson J."/>
            <person name="Sharma A."/>
            <person name="Barry K."/>
            <person name="Grigoriev I.V."/>
            <person name="Spatafora J.W."/>
        </authorList>
    </citation>
    <scope>NUCLEOTIDE SEQUENCE [LARGE SCALE GENOMIC DNA]</scope>
    <source>
        <strain evidence="2 3">AM-OR11-026</strain>
    </source>
</reference>
<feature type="compositionally biased region" description="Basic residues" evidence="1">
    <location>
        <begin position="115"/>
        <end position="125"/>
    </location>
</feature>
<keyword evidence="3" id="KW-1185">Reference proteome</keyword>
<gene>
    <name evidence="2" type="ORF">K503DRAFT_775173</name>
</gene>
<evidence type="ECO:0000313" key="3">
    <source>
        <dbReference type="Proteomes" id="UP000092154"/>
    </source>
</evidence>
<dbReference type="InParanoid" id="A0A1B7MMI4"/>
<dbReference type="EMBL" id="KV448698">
    <property type="protein sequence ID" value="OAX33838.1"/>
    <property type="molecule type" value="Genomic_DNA"/>
</dbReference>
<name>A0A1B7MMI4_9AGAM</name>
<evidence type="ECO:0000313" key="2">
    <source>
        <dbReference type="EMBL" id="OAX33838.1"/>
    </source>
</evidence>